<organism evidence="2 3">
    <name type="scientific">Edaphochlamys debaryana</name>
    <dbReference type="NCBI Taxonomy" id="47281"/>
    <lineage>
        <taxon>Eukaryota</taxon>
        <taxon>Viridiplantae</taxon>
        <taxon>Chlorophyta</taxon>
        <taxon>core chlorophytes</taxon>
        <taxon>Chlorophyceae</taxon>
        <taxon>CS clade</taxon>
        <taxon>Chlamydomonadales</taxon>
        <taxon>Chlamydomonadales incertae sedis</taxon>
        <taxon>Edaphochlamys</taxon>
    </lineage>
</organism>
<evidence type="ECO:0000313" key="3">
    <source>
        <dbReference type="Proteomes" id="UP000612055"/>
    </source>
</evidence>
<feature type="region of interest" description="Disordered" evidence="1">
    <location>
        <begin position="155"/>
        <end position="195"/>
    </location>
</feature>
<dbReference type="InterPro" id="IPR035948">
    <property type="entry name" value="YwqG-like_sf"/>
</dbReference>
<dbReference type="EMBL" id="JAEHOE010000080">
    <property type="protein sequence ID" value="KAG2488754.1"/>
    <property type="molecule type" value="Genomic_DNA"/>
</dbReference>
<dbReference type="AlphaFoldDB" id="A0A836BV86"/>
<dbReference type="SUPFAM" id="SSF103032">
    <property type="entry name" value="Hypothetical protein YwqG"/>
    <property type="match status" value="1"/>
</dbReference>
<dbReference type="Proteomes" id="UP000612055">
    <property type="component" value="Unassembled WGS sequence"/>
</dbReference>
<proteinExistence type="predicted"/>
<evidence type="ECO:0008006" key="4">
    <source>
        <dbReference type="Google" id="ProtNLM"/>
    </source>
</evidence>
<dbReference type="InterPro" id="IPR015315">
    <property type="entry name" value="DUF1963"/>
</dbReference>
<sequence>MGIPFNACEDDEHQGLENPAEWLAKAKQSLESAGIVTEENEPTVSAVLEYVIGQRRAAFHISVDEEASDAPDLLSSRVGGLPYLPPGSTWPVNAGTALTHLWQLRVAELPAAVQLELGHSRGLLQLFIADTLDDAGGDWYVFRVLDESQLVPRDRSEIAVPGQARRRRPAGGSGSESGAEGGSAEPGEDDEVEPPEIMDERAVSGFERVADWPQREDLMDGLPGGLDAALAGRVVEMLVDAGLCSTAGGDKLLGWPNWCQGSEWIQTPGGQRYTQVMQVEGSVVPFSVGDSGTLLLQRHPTDFGEWRVSWACC</sequence>
<accession>A0A836BV86</accession>
<feature type="compositionally biased region" description="Acidic residues" evidence="1">
    <location>
        <begin position="186"/>
        <end position="195"/>
    </location>
</feature>
<dbReference type="Gene3D" id="2.30.320.10">
    <property type="entry name" value="YwqG-like"/>
    <property type="match status" value="1"/>
</dbReference>
<evidence type="ECO:0000313" key="2">
    <source>
        <dbReference type="EMBL" id="KAG2488754.1"/>
    </source>
</evidence>
<keyword evidence="3" id="KW-1185">Reference proteome</keyword>
<name>A0A836BV86_9CHLO</name>
<protein>
    <recommendedName>
        <fullName evidence="4">DUF1963 domain-containing protein</fullName>
    </recommendedName>
</protein>
<feature type="compositionally biased region" description="Gly residues" evidence="1">
    <location>
        <begin position="171"/>
        <end position="181"/>
    </location>
</feature>
<evidence type="ECO:0000256" key="1">
    <source>
        <dbReference type="SAM" id="MobiDB-lite"/>
    </source>
</evidence>
<dbReference type="PANTHER" id="PTHR36436">
    <property type="entry name" value="SLL5081 PROTEIN"/>
    <property type="match status" value="1"/>
</dbReference>
<comment type="caution">
    <text evidence="2">The sequence shown here is derived from an EMBL/GenBank/DDBJ whole genome shotgun (WGS) entry which is preliminary data.</text>
</comment>
<reference evidence="2" key="1">
    <citation type="journal article" date="2020" name="bioRxiv">
        <title>Comparative genomics of Chlamydomonas.</title>
        <authorList>
            <person name="Craig R.J."/>
            <person name="Hasan A.R."/>
            <person name="Ness R.W."/>
            <person name="Keightley P.D."/>
        </authorList>
    </citation>
    <scope>NUCLEOTIDE SEQUENCE</scope>
    <source>
        <strain evidence="2">CCAP 11/70</strain>
    </source>
</reference>
<dbReference type="OrthoDB" id="525999at2759"/>
<dbReference type="PANTHER" id="PTHR36436:SF6">
    <property type="entry name" value="SLL5081 PROTEIN"/>
    <property type="match status" value="1"/>
</dbReference>
<gene>
    <name evidence="2" type="ORF">HYH03_012752</name>
</gene>
<dbReference type="Pfam" id="PF09234">
    <property type="entry name" value="DUF1963"/>
    <property type="match status" value="1"/>
</dbReference>